<accession>A0A1M4SDQ0</accession>
<evidence type="ECO:0000313" key="7">
    <source>
        <dbReference type="EMBL" id="SHE30364.1"/>
    </source>
</evidence>
<organism evidence="7 8">
    <name type="scientific">Tissierella praeacuta DSM 18095</name>
    <dbReference type="NCBI Taxonomy" id="1123404"/>
    <lineage>
        <taxon>Bacteria</taxon>
        <taxon>Bacillati</taxon>
        <taxon>Bacillota</taxon>
        <taxon>Tissierellia</taxon>
        <taxon>Tissierellales</taxon>
        <taxon>Tissierellaceae</taxon>
        <taxon>Tissierella</taxon>
    </lineage>
</organism>
<evidence type="ECO:0000259" key="6">
    <source>
        <dbReference type="Pfam" id="PF12555"/>
    </source>
</evidence>
<dbReference type="Pfam" id="PF12555">
    <property type="entry name" value="SteA-like_C"/>
    <property type="match status" value="1"/>
</dbReference>
<dbReference type="Gene3D" id="3.40.50.10240">
    <property type="entry name" value="Thiamin pyrophosphokinase, catalytic domain"/>
    <property type="match status" value="1"/>
</dbReference>
<dbReference type="GO" id="GO:0009229">
    <property type="term" value="P:thiamine diphosphate biosynthetic process"/>
    <property type="evidence" value="ECO:0007669"/>
    <property type="project" value="InterPro"/>
</dbReference>
<dbReference type="Proteomes" id="UP000184114">
    <property type="component" value="Unassembled WGS sequence"/>
</dbReference>
<dbReference type="GO" id="GO:0016301">
    <property type="term" value="F:kinase activity"/>
    <property type="evidence" value="ECO:0007669"/>
    <property type="project" value="UniProtKB-KW"/>
</dbReference>
<gene>
    <name evidence="7" type="ORF">SAMN02745784_00270</name>
</gene>
<evidence type="ECO:0000256" key="2">
    <source>
        <dbReference type="ARBA" id="ARBA00022741"/>
    </source>
</evidence>
<sequence>MYIKGIIKKDKKTKNLVNRLQHRDIAIISHKDLDEIAAISLAEKKVSCIINTEKTISGKYPNRGPSVLMEKNIPIFEVDNDEIFNSLKEGDEIEIIDDTIVFNGEQIGKCNYISNSIIEELMKLGYDNIESELDAFIENTLEYAKKEKNLVTGKIEIPKIDTVINGRHVLVVVRGKDYKADLIAIKNYIDEVKPVLIGVDGGGDALLEFGFIPDIIIGDMDSVSDNCLLKAKDVIVHAYTDGRAPGLERVKSLGIVPKLFISPGTSEDIALLLAYENDADLIVAVGTHTNMIDFLEKGRKGMSSTFLVRLKVGGKLVDARGVNKLYGSTFKTKYLAFILIAAFIPIFILIFINPITKSFLTLFKIRLRLLLGL</sequence>
<keyword evidence="8" id="KW-1185">Reference proteome</keyword>
<proteinExistence type="predicted"/>
<dbReference type="STRING" id="1123404.SAMN02745784_00270"/>
<keyword evidence="3" id="KW-0418">Kinase</keyword>
<keyword evidence="5" id="KW-0472">Membrane</keyword>
<dbReference type="SUPFAM" id="SSF63999">
    <property type="entry name" value="Thiamin pyrophosphokinase, catalytic domain"/>
    <property type="match status" value="1"/>
</dbReference>
<dbReference type="GO" id="GO:0005524">
    <property type="term" value="F:ATP binding"/>
    <property type="evidence" value="ECO:0007669"/>
    <property type="project" value="UniProtKB-KW"/>
</dbReference>
<evidence type="ECO:0000256" key="5">
    <source>
        <dbReference type="SAM" id="Phobius"/>
    </source>
</evidence>
<dbReference type="GO" id="GO:0004788">
    <property type="term" value="F:thiamine diphosphokinase activity"/>
    <property type="evidence" value="ECO:0007669"/>
    <property type="project" value="InterPro"/>
</dbReference>
<reference evidence="8" key="1">
    <citation type="submission" date="2016-11" db="EMBL/GenBank/DDBJ databases">
        <authorList>
            <person name="Varghese N."/>
            <person name="Submissions S."/>
        </authorList>
    </citation>
    <scope>NUCLEOTIDE SEQUENCE [LARGE SCALE GENOMIC DNA]</scope>
    <source>
        <strain evidence="8">DSM 18095</strain>
    </source>
</reference>
<keyword evidence="4" id="KW-0067">ATP-binding</keyword>
<evidence type="ECO:0000313" key="8">
    <source>
        <dbReference type="Proteomes" id="UP000184114"/>
    </source>
</evidence>
<keyword evidence="2" id="KW-0547">Nucleotide-binding</keyword>
<evidence type="ECO:0000256" key="3">
    <source>
        <dbReference type="ARBA" id="ARBA00022777"/>
    </source>
</evidence>
<dbReference type="InterPro" id="IPR022215">
    <property type="entry name" value="SteA-like_C"/>
</dbReference>
<name>A0A1M4SDQ0_9FIRM</name>
<dbReference type="RefSeq" id="WP_072972067.1">
    <property type="nucleotide sequence ID" value="NZ_FQTY01000001.1"/>
</dbReference>
<dbReference type="EMBL" id="FQTY01000001">
    <property type="protein sequence ID" value="SHE30364.1"/>
    <property type="molecule type" value="Genomic_DNA"/>
</dbReference>
<keyword evidence="1" id="KW-0808">Transferase</keyword>
<evidence type="ECO:0000256" key="1">
    <source>
        <dbReference type="ARBA" id="ARBA00022679"/>
    </source>
</evidence>
<dbReference type="NCBIfam" id="NF040608">
    <property type="entry name" value="division_SteA"/>
    <property type="match status" value="1"/>
</dbReference>
<dbReference type="InterPro" id="IPR047795">
    <property type="entry name" value="Put_SteA-like"/>
</dbReference>
<keyword evidence="5" id="KW-0812">Transmembrane</keyword>
<dbReference type="AlphaFoldDB" id="A0A1M4SDQ0"/>
<keyword evidence="5" id="KW-1133">Transmembrane helix</keyword>
<feature type="domain" description="SteA-like C-terminal" evidence="6">
    <location>
        <begin position="320"/>
        <end position="371"/>
    </location>
</feature>
<dbReference type="InterPro" id="IPR036759">
    <property type="entry name" value="TPK_catalytic_sf"/>
</dbReference>
<evidence type="ECO:0000256" key="4">
    <source>
        <dbReference type="ARBA" id="ARBA00022840"/>
    </source>
</evidence>
<dbReference type="GeneID" id="90994963"/>
<feature type="transmembrane region" description="Helical" evidence="5">
    <location>
        <begin position="334"/>
        <end position="356"/>
    </location>
</feature>
<protein>
    <submittedName>
        <fullName evidence="7">Uncharacterized membrane-anchored protein</fullName>
    </submittedName>
</protein>